<dbReference type="PANTHER" id="PTHR43227">
    <property type="entry name" value="BLL4140 PROTEIN"/>
    <property type="match status" value="1"/>
</dbReference>
<dbReference type="Gene3D" id="2.60.40.10">
    <property type="entry name" value="Immunoglobulins"/>
    <property type="match status" value="1"/>
</dbReference>
<evidence type="ECO:0000256" key="8">
    <source>
        <dbReference type="SAM" id="MobiDB-lite"/>
    </source>
</evidence>
<feature type="transmembrane region" description="Helical" evidence="7">
    <location>
        <begin position="344"/>
        <end position="365"/>
    </location>
</feature>
<evidence type="ECO:0000256" key="7">
    <source>
        <dbReference type="RuleBase" id="RU363032"/>
    </source>
</evidence>
<dbReference type="EMBL" id="JAAVJC010000209">
    <property type="protein sequence ID" value="NJQ16892.1"/>
    <property type="molecule type" value="Genomic_DNA"/>
</dbReference>
<feature type="transmembrane region" description="Helical" evidence="7">
    <location>
        <begin position="73"/>
        <end position="93"/>
    </location>
</feature>
<comment type="subcellular location">
    <subcellularLocation>
        <location evidence="1 7">Cell membrane</location>
        <topology evidence="1 7">Multi-pass membrane protein</topology>
    </subcellularLocation>
</comment>
<dbReference type="PROSITE" id="PS50928">
    <property type="entry name" value="ABC_TM1"/>
    <property type="match status" value="1"/>
</dbReference>
<dbReference type="RefSeq" id="WP_168089597.1">
    <property type="nucleotide sequence ID" value="NZ_BHZH01000013.1"/>
</dbReference>
<evidence type="ECO:0000256" key="6">
    <source>
        <dbReference type="ARBA" id="ARBA00023136"/>
    </source>
</evidence>
<dbReference type="Pfam" id="PF00528">
    <property type="entry name" value="BPD_transp_1"/>
    <property type="match status" value="1"/>
</dbReference>
<feature type="transmembrane region" description="Helical" evidence="7">
    <location>
        <begin position="105"/>
        <end position="126"/>
    </location>
</feature>
<protein>
    <submittedName>
        <fullName evidence="10">Sugar ABC transporter permease</fullName>
    </submittedName>
</protein>
<feature type="transmembrane region" description="Helical" evidence="7">
    <location>
        <begin position="403"/>
        <end position="423"/>
    </location>
</feature>
<dbReference type="InterPro" id="IPR050809">
    <property type="entry name" value="UgpAE/MalFG_permease"/>
</dbReference>
<keyword evidence="11" id="KW-1185">Reference proteome</keyword>
<sequence length="432" mass="45660">MAKDSGVLRGRPWVVACFLLPALLLLGALVVYPIVFSLYRSMFDASGDGFVGFDNYQSLFTDPAIRKALQNNLIWLAVAPAVATGLGLIFAVLTERIRWATAFKLLIFMPMAISMLAAGIIFRLVYEADPDRGVANAVVTSVHDSFSEGAPWPGAHPRPDDGLTEQPDGSIVRDEAVSTGDSVLLPLVRVAPQDVADAEPARAAEPVADAVTGTVWLDFSQGGGGEPGVIDDGEKALAGVTVEAWVDGRSVASAQTAEDGTFSLPAEADGAELRLAASNFAASYNGVDWLGPTLVTPAIIGSYVWMWAGFAMVLIAAGLAGVPREILEAARVDGANEWQVFRRVTVPLLAPVLGVVMVTLMINVLKVFDLVLIIAPGSVQPDANVLALQLYTVSFGAGADQGLGSAIAIFLLLLVIPVMIVNVRRLRKEAQR</sequence>
<comment type="similarity">
    <text evidence="7">Belongs to the binding-protein-dependent transport system permease family.</text>
</comment>
<dbReference type="InterPro" id="IPR013783">
    <property type="entry name" value="Ig-like_fold"/>
</dbReference>
<dbReference type="Proteomes" id="UP000727056">
    <property type="component" value="Unassembled WGS sequence"/>
</dbReference>
<keyword evidence="4 7" id="KW-0812">Transmembrane</keyword>
<dbReference type="CDD" id="cd06261">
    <property type="entry name" value="TM_PBP2"/>
    <property type="match status" value="1"/>
</dbReference>
<gene>
    <name evidence="10" type="ORF">HCN52_18620</name>
</gene>
<comment type="caution">
    <text evidence="10">The sequence shown here is derived from an EMBL/GenBank/DDBJ whole genome shotgun (WGS) entry which is preliminary data.</text>
</comment>
<keyword evidence="5 7" id="KW-1133">Transmembrane helix</keyword>
<dbReference type="InterPro" id="IPR035906">
    <property type="entry name" value="MetI-like_sf"/>
</dbReference>
<keyword evidence="6 7" id="KW-0472">Membrane</keyword>
<dbReference type="SUPFAM" id="SSF161098">
    <property type="entry name" value="MetI-like"/>
    <property type="match status" value="1"/>
</dbReference>
<evidence type="ECO:0000256" key="4">
    <source>
        <dbReference type="ARBA" id="ARBA00022692"/>
    </source>
</evidence>
<proteinExistence type="inferred from homology"/>
<evidence type="ECO:0000313" key="10">
    <source>
        <dbReference type="EMBL" id="NJQ16892.1"/>
    </source>
</evidence>
<feature type="transmembrane region" description="Helical" evidence="7">
    <location>
        <begin position="304"/>
        <end position="323"/>
    </location>
</feature>
<organism evidence="10 11">
    <name type="scientific">Streptomyces bohaiensis</name>
    <dbReference type="NCBI Taxonomy" id="1431344"/>
    <lineage>
        <taxon>Bacteria</taxon>
        <taxon>Bacillati</taxon>
        <taxon>Actinomycetota</taxon>
        <taxon>Actinomycetes</taxon>
        <taxon>Kitasatosporales</taxon>
        <taxon>Streptomycetaceae</taxon>
        <taxon>Streptomyces</taxon>
    </lineage>
</organism>
<dbReference type="InterPro" id="IPR000515">
    <property type="entry name" value="MetI-like"/>
</dbReference>
<evidence type="ECO:0000256" key="3">
    <source>
        <dbReference type="ARBA" id="ARBA00022475"/>
    </source>
</evidence>
<evidence type="ECO:0000259" key="9">
    <source>
        <dbReference type="PROSITE" id="PS50928"/>
    </source>
</evidence>
<feature type="domain" description="ABC transmembrane type-1" evidence="9">
    <location>
        <begin position="69"/>
        <end position="422"/>
    </location>
</feature>
<keyword evidence="2 7" id="KW-0813">Transport</keyword>
<evidence type="ECO:0000313" key="11">
    <source>
        <dbReference type="Proteomes" id="UP000727056"/>
    </source>
</evidence>
<keyword evidence="3" id="KW-1003">Cell membrane</keyword>
<dbReference type="PANTHER" id="PTHR43227:SF8">
    <property type="entry name" value="DIACETYLCHITOBIOSE UPTAKE SYSTEM PERMEASE PROTEIN DASB"/>
    <property type="match status" value="1"/>
</dbReference>
<evidence type="ECO:0000256" key="1">
    <source>
        <dbReference type="ARBA" id="ARBA00004651"/>
    </source>
</evidence>
<feature type="region of interest" description="Disordered" evidence="8">
    <location>
        <begin position="148"/>
        <end position="167"/>
    </location>
</feature>
<name>A0ABX1CCQ3_9ACTN</name>
<evidence type="ECO:0000256" key="5">
    <source>
        <dbReference type="ARBA" id="ARBA00022989"/>
    </source>
</evidence>
<evidence type="ECO:0000256" key="2">
    <source>
        <dbReference type="ARBA" id="ARBA00022448"/>
    </source>
</evidence>
<dbReference type="Gene3D" id="1.10.3720.10">
    <property type="entry name" value="MetI-like"/>
    <property type="match status" value="2"/>
</dbReference>
<accession>A0ABX1CCQ3</accession>
<feature type="transmembrane region" description="Helical" evidence="7">
    <location>
        <begin position="12"/>
        <end position="35"/>
    </location>
</feature>
<reference evidence="10 11" key="1">
    <citation type="submission" date="2020-03" db="EMBL/GenBank/DDBJ databases">
        <title>Draft genome of Streptomyces sp. ventii, isolated from the Axial Seamount in the Pacific Ocean, and resequencing of the two type strains Streptomyces lonarensis strain NCL 716 and Streptomyces bohaiensis strain 11A07.</title>
        <authorList>
            <person name="Loughran R.M."/>
            <person name="Pfannmuller K.M."/>
            <person name="Wasson B.J."/>
            <person name="Deadmond M.C."/>
            <person name="Paddock B.E."/>
            <person name="Koyack M.J."/>
            <person name="Gallegos D.A."/>
            <person name="Mitchell E.A."/>
            <person name="Ushijima B."/>
            <person name="Saw J.H."/>
            <person name="Mcphail K.L."/>
            <person name="Videau P."/>
        </authorList>
    </citation>
    <scope>NUCLEOTIDE SEQUENCE [LARGE SCALE GENOMIC DNA]</scope>
    <source>
        <strain evidence="10 11">11A07</strain>
    </source>
</reference>